<dbReference type="RefSeq" id="WP_103976715.1">
    <property type="nucleotide sequence ID" value="NZ_CP194323.1"/>
</dbReference>
<keyword evidence="2" id="KW-1185">Reference proteome</keyword>
<evidence type="ECO:0000313" key="2">
    <source>
        <dbReference type="Proteomes" id="UP000237319"/>
    </source>
</evidence>
<protein>
    <submittedName>
        <fullName evidence="1">Uncharacterized protein</fullName>
    </submittedName>
</protein>
<dbReference type="NCBIfam" id="NF038340">
    <property type="entry name" value="SAR2788_fam"/>
    <property type="match status" value="1"/>
</dbReference>
<name>A0A2S5D0U2_LYSSH</name>
<gene>
    <name evidence="1" type="ORF">LYSIN_01454</name>
</gene>
<dbReference type="AlphaFoldDB" id="A0A2S5D0U2"/>
<sequence length="301" mass="34200">MKKIISILMVIFLIFGVTIPHAGASTIIPINKLAIETNDEKKLPNDIDTEIKEAEKEIRKEIEKEITNLYGKETLEDIESLDLGIEILKNGQIIVTLNLNTTDFDAGFELDMYPESDTIILTSTFIDEKGEEIHKKLAAVVHENNDDVFKASLQDIETGEVYNIDTTELNASVLPVFVYVVGGVAIRTTARYVLGIPIKNLSHRGFNSFDSLRKFLGNAGANRQWHHIVEQSQIAKSGFSKTSIHNTRNIVSIDIQHHQRITGYYNSIRPYSEGKRVRDWLAGKSWDYQYDYGIKIMDRLR</sequence>
<evidence type="ECO:0000313" key="1">
    <source>
        <dbReference type="EMBL" id="POZ56671.1"/>
    </source>
</evidence>
<accession>A0A2S5D0U2</accession>
<organism evidence="1 2">
    <name type="scientific">Lysinibacillus sphaericus</name>
    <name type="common">Bacillus sphaericus</name>
    <dbReference type="NCBI Taxonomy" id="1421"/>
    <lineage>
        <taxon>Bacteria</taxon>
        <taxon>Bacillati</taxon>
        <taxon>Bacillota</taxon>
        <taxon>Bacilli</taxon>
        <taxon>Bacillales</taxon>
        <taxon>Bacillaceae</taxon>
        <taxon>Lysinibacillus</taxon>
    </lineage>
</organism>
<comment type="caution">
    <text evidence="1">The sequence shown here is derived from an EMBL/GenBank/DDBJ whole genome shotgun (WGS) entry which is preliminary data.</text>
</comment>
<dbReference type="EMBL" id="PGLV01000001">
    <property type="protein sequence ID" value="POZ56671.1"/>
    <property type="molecule type" value="Genomic_DNA"/>
</dbReference>
<dbReference type="Proteomes" id="UP000237319">
    <property type="component" value="Unassembled WGS sequence"/>
</dbReference>
<proteinExistence type="predicted"/>
<reference evidence="1 2" key="1">
    <citation type="submission" date="2017-11" db="EMBL/GenBank/DDBJ databases">
        <title>Genome sequence of Lysinibacillus sphaericus, a lignin-degrading bacteria isolated from municipal solid waste soil.</title>
        <authorList>
            <person name="Persinoti G.F."/>
            <person name="Paixao D.A."/>
            <person name="Bugg T.D."/>
            <person name="Squina F.M."/>
        </authorList>
    </citation>
    <scope>NUCLEOTIDE SEQUENCE [LARGE SCALE GENOMIC DNA]</scope>
    <source>
        <strain evidence="1 2">A1</strain>
    </source>
</reference>